<dbReference type="Gene3D" id="3.30.200.20">
    <property type="entry name" value="Phosphorylase Kinase, domain 1"/>
    <property type="match status" value="1"/>
</dbReference>
<dbReference type="AlphaFoldDB" id="A0A178WCM9"/>
<dbReference type="GO" id="GO:0004674">
    <property type="term" value="F:protein serine/threonine kinase activity"/>
    <property type="evidence" value="ECO:0007669"/>
    <property type="project" value="UniProtKB-KW"/>
</dbReference>
<dbReference type="InterPro" id="IPR001881">
    <property type="entry name" value="EGF-like_Ca-bd_dom"/>
</dbReference>
<keyword evidence="4" id="KW-0067">ATP-binding</keyword>
<dbReference type="GO" id="GO:0005509">
    <property type="term" value="F:calcium ion binding"/>
    <property type="evidence" value="ECO:0007669"/>
    <property type="project" value="InterPro"/>
</dbReference>
<dbReference type="EMBL" id="LUHQ01000001">
    <property type="protein sequence ID" value="OAP16199.1"/>
    <property type="molecule type" value="Genomic_DNA"/>
</dbReference>
<dbReference type="PANTHER" id="PTHR27005:SF524">
    <property type="entry name" value="WALL-ASSOCIATED RECEPTOR KINASE 2-RELATED"/>
    <property type="match status" value="1"/>
</dbReference>
<dbReference type="PROSITE" id="PS50011">
    <property type="entry name" value="PROTEIN_KINASE_DOM"/>
    <property type="match status" value="1"/>
</dbReference>
<protein>
    <recommendedName>
        <fullName evidence="6">Protein kinase domain-containing protein</fullName>
    </recommendedName>
</protein>
<gene>
    <name evidence="7" type="ordered locus">AXX17_At1g23840</name>
</gene>
<dbReference type="PROSITE" id="PS01187">
    <property type="entry name" value="EGF_CA"/>
    <property type="match status" value="1"/>
</dbReference>
<keyword evidence="2" id="KW-0808">Transferase</keyword>
<dbReference type="SUPFAM" id="SSF56112">
    <property type="entry name" value="Protein kinase-like (PK-like)"/>
    <property type="match status" value="1"/>
</dbReference>
<evidence type="ECO:0000259" key="6">
    <source>
        <dbReference type="PROSITE" id="PS50011"/>
    </source>
</evidence>
<evidence type="ECO:0000256" key="4">
    <source>
        <dbReference type="ARBA" id="ARBA00022840"/>
    </source>
</evidence>
<dbReference type="CDD" id="cd00054">
    <property type="entry name" value="EGF_CA"/>
    <property type="match status" value="1"/>
</dbReference>
<accession>A0A178WCM9</accession>
<reference evidence="8" key="1">
    <citation type="journal article" date="2016" name="Proc. Natl. Acad. Sci. U.S.A.">
        <title>Chromosome-level assembly of Arabidopsis thaliana Ler reveals the extent of translocation and inversion polymorphisms.</title>
        <authorList>
            <person name="Zapata L."/>
            <person name="Ding J."/>
            <person name="Willing E.M."/>
            <person name="Hartwig B."/>
            <person name="Bezdan D."/>
            <person name="Jiao W.B."/>
            <person name="Patel V."/>
            <person name="Velikkakam James G."/>
            <person name="Koornneef M."/>
            <person name="Ossowski S."/>
            <person name="Schneeberger K."/>
        </authorList>
    </citation>
    <scope>NUCLEOTIDE SEQUENCE [LARGE SCALE GENOMIC DNA]</scope>
    <source>
        <strain evidence="8">cv. Landsberg erecta</strain>
    </source>
</reference>
<sequence length="219" mass="24108">MIIKSSAHSTGNPYVLNGCKDIDECKELANGRPNICTDGGTCQNSPGSYRCDLRDQKESDDPHLCRTTIGVLIVLLVIVSCIKQKIKHRKDIELRQIFFEQNGGGMLIHRLSGSGPSNVDVKIFTEEAMKEATNSYDESRILGQGGQGKVYKGILSDNSIVAIKKARLGDSSQVEHFINEVLILSQINHMNVIKILGCCLEIELFLLQLALGSLVIRHS</sequence>
<dbReference type="ExpressionAtlas" id="A0A178WCM9">
    <property type="expression patterns" value="baseline and differential"/>
</dbReference>
<evidence type="ECO:0000256" key="3">
    <source>
        <dbReference type="ARBA" id="ARBA00022741"/>
    </source>
</evidence>
<dbReference type="Proteomes" id="UP000078284">
    <property type="component" value="Chromosome 1"/>
</dbReference>
<dbReference type="InterPro" id="IPR000719">
    <property type="entry name" value="Prot_kinase_dom"/>
</dbReference>
<evidence type="ECO:0000256" key="5">
    <source>
        <dbReference type="ARBA" id="ARBA00023157"/>
    </source>
</evidence>
<keyword evidence="1" id="KW-0723">Serine/threonine-protein kinase</keyword>
<evidence type="ECO:0000313" key="7">
    <source>
        <dbReference type="EMBL" id="OAP16199.1"/>
    </source>
</evidence>
<comment type="caution">
    <text evidence="7">The sequence shown here is derived from an EMBL/GenBank/DDBJ whole genome shotgun (WGS) entry which is preliminary data.</text>
</comment>
<keyword evidence="3" id="KW-0547">Nucleotide-binding</keyword>
<name>A0A178WCM9_ARATH</name>
<dbReference type="Pfam" id="PF00069">
    <property type="entry name" value="Pkinase"/>
    <property type="match status" value="1"/>
</dbReference>
<dbReference type="PANTHER" id="PTHR27005">
    <property type="entry name" value="WALL-ASSOCIATED RECEPTOR KINASE-LIKE 21"/>
    <property type="match status" value="1"/>
</dbReference>
<dbReference type="GO" id="GO:0007166">
    <property type="term" value="P:cell surface receptor signaling pathway"/>
    <property type="evidence" value="ECO:0007669"/>
    <property type="project" value="InterPro"/>
</dbReference>
<dbReference type="GO" id="GO:0005524">
    <property type="term" value="F:ATP binding"/>
    <property type="evidence" value="ECO:0007669"/>
    <property type="project" value="UniProtKB-KW"/>
</dbReference>
<dbReference type="InterPro" id="IPR045274">
    <property type="entry name" value="WAK-like"/>
</dbReference>
<evidence type="ECO:0000256" key="1">
    <source>
        <dbReference type="ARBA" id="ARBA00022527"/>
    </source>
</evidence>
<proteinExistence type="predicted"/>
<dbReference type="SMART" id="SM00179">
    <property type="entry name" value="EGF_CA"/>
    <property type="match status" value="1"/>
</dbReference>
<keyword evidence="5" id="KW-1015">Disulfide bond</keyword>
<dbReference type="Gene3D" id="2.10.25.10">
    <property type="entry name" value="Laminin"/>
    <property type="match status" value="1"/>
</dbReference>
<feature type="domain" description="Protein kinase" evidence="6">
    <location>
        <begin position="136"/>
        <end position="219"/>
    </location>
</feature>
<evidence type="ECO:0000256" key="2">
    <source>
        <dbReference type="ARBA" id="ARBA00022679"/>
    </source>
</evidence>
<keyword evidence="1" id="KW-0418">Kinase</keyword>
<organism evidence="7 8">
    <name type="scientific">Arabidopsis thaliana</name>
    <name type="common">Mouse-ear cress</name>
    <dbReference type="NCBI Taxonomy" id="3702"/>
    <lineage>
        <taxon>Eukaryota</taxon>
        <taxon>Viridiplantae</taxon>
        <taxon>Streptophyta</taxon>
        <taxon>Embryophyta</taxon>
        <taxon>Tracheophyta</taxon>
        <taxon>Spermatophyta</taxon>
        <taxon>Magnoliopsida</taxon>
        <taxon>eudicotyledons</taxon>
        <taxon>Gunneridae</taxon>
        <taxon>Pentapetalae</taxon>
        <taxon>rosids</taxon>
        <taxon>malvids</taxon>
        <taxon>Brassicales</taxon>
        <taxon>Brassicaceae</taxon>
        <taxon>Camelineae</taxon>
        <taxon>Arabidopsis</taxon>
    </lineage>
</organism>
<dbReference type="InterPro" id="IPR018097">
    <property type="entry name" value="EGF_Ca-bd_CS"/>
</dbReference>
<dbReference type="InterPro" id="IPR011009">
    <property type="entry name" value="Kinase-like_dom_sf"/>
</dbReference>
<evidence type="ECO:0000313" key="8">
    <source>
        <dbReference type="Proteomes" id="UP000078284"/>
    </source>
</evidence>